<evidence type="ECO:0000313" key="1">
    <source>
        <dbReference type="EMBL" id="QHT88896.1"/>
    </source>
</evidence>
<protein>
    <submittedName>
        <fullName evidence="1">Uncharacterized protein</fullName>
    </submittedName>
</protein>
<organism evidence="1">
    <name type="scientific">viral metagenome</name>
    <dbReference type="NCBI Taxonomy" id="1070528"/>
    <lineage>
        <taxon>unclassified sequences</taxon>
        <taxon>metagenomes</taxon>
        <taxon>organismal metagenomes</taxon>
    </lineage>
</organism>
<proteinExistence type="predicted"/>
<name>A0A6C0I980_9ZZZZ</name>
<sequence length="187" mass="22070">MFYIASTRFNNDTYNENTLYRKQSGIPVIYGTSIRIQEKYDVGTLMFVVEMNNDENRIEGIGLIRNTLVYDKNHNIYSNSDYNRYLYKGEYWLSRDTILEKDAEIAEICDNVLFKGKSHLKRVSGISVLTKQLFTNWDFKLCVLKEKIRALFMKTFILTLCESNLKKEDEDEVFEIVPVKRLKNTNK</sequence>
<accession>A0A6C0I980</accession>
<reference evidence="1" key="1">
    <citation type="journal article" date="2020" name="Nature">
        <title>Giant virus diversity and host interactions through global metagenomics.</title>
        <authorList>
            <person name="Schulz F."/>
            <person name="Roux S."/>
            <person name="Paez-Espino D."/>
            <person name="Jungbluth S."/>
            <person name="Walsh D.A."/>
            <person name="Denef V.J."/>
            <person name="McMahon K.D."/>
            <person name="Konstantinidis K.T."/>
            <person name="Eloe-Fadrosh E.A."/>
            <person name="Kyrpides N.C."/>
            <person name="Woyke T."/>
        </authorList>
    </citation>
    <scope>NUCLEOTIDE SEQUENCE</scope>
    <source>
        <strain evidence="1">GVMAG-M-3300023184-51</strain>
    </source>
</reference>
<dbReference type="EMBL" id="MN740126">
    <property type="protein sequence ID" value="QHT88896.1"/>
    <property type="molecule type" value="Genomic_DNA"/>
</dbReference>
<dbReference type="AlphaFoldDB" id="A0A6C0I980"/>